<sequence length="95" mass="11233">MDVSASIFYGFNFIFMLAVADADTLLIKRLNKHYTDQAIYKLYSLDRHIGSSYPVLSYWNSFFPKQNKYGLILILRRSYAELLTRFIFLLKNAFM</sequence>
<feature type="transmembrane region" description="Helical" evidence="1">
    <location>
        <begin position="6"/>
        <end position="27"/>
    </location>
</feature>
<proteinExistence type="predicted"/>
<keyword evidence="1" id="KW-0472">Membrane</keyword>
<dbReference type="AlphaFoldDB" id="A0A498D1K9"/>
<gene>
    <name evidence="2" type="ORF">D9K80_00495</name>
</gene>
<dbReference type="EMBL" id="RCHD01000001">
    <property type="protein sequence ID" value="RLL39169.1"/>
    <property type="molecule type" value="Genomic_DNA"/>
</dbReference>
<evidence type="ECO:0000313" key="2">
    <source>
        <dbReference type="EMBL" id="RLL39169.1"/>
    </source>
</evidence>
<accession>A0A498D1K9</accession>
<evidence type="ECO:0000313" key="3">
    <source>
        <dbReference type="Proteomes" id="UP000267166"/>
    </source>
</evidence>
<keyword evidence="1" id="KW-1133">Transmembrane helix</keyword>
<reference evidence="2 3" key="1">
    <citation type="submission" date="2018-09" db="EMBL/GenBank/DDBJ databases">
        <title>The draft genome of Acinetobacter sp. strains.</title>
        <authorList>
            <person name="Qin J."/>
            <person name="Feng Y."/>
            <person name="Zong Z."/>
        </authorList>
    </citation>
    <scope>NUCLEOTIDE SEQUENCE [LARGE SCALE GENOMIC DNA]</scope>
    <source>
        <strain evidence="2 3">WCHAc060003</strain>
    </source>
</reference>
<protein>
    <submittedName>
        <fullName evidence="2">Uncharacterized protein</fullName>
    </submittedName>
</protein>
<name>A0A498D1K9_9GAMM</name>
<dbReference type="Proteomes" id="UP000267166">
    <property type="component" value="Unassembled WGS sequence"/>
</dbReference>
<evidence type="ECO:0000256" key="1">
    <source>
        <dbReference type="SAM" id="Phobius"/>
    </source>
</evidence>
<comment type="caution">
    <text evidence="2">The sequence shown here is derived from an EMBL/GenBank/DDBJ whole genome shotgun (WGS) entry which is preliminary data.</text>
</comment>
<keyword evidence="1" id="KW-0812">Transmembrane</keyword>
<organism evidence="2 3">
    <name type="scientific">Acinetobacter cumulans</name>
    <dbReference type="NCBI Taxonomy" id="2136182"/>
    <lineage>
        <taxon>Bacteria</taxon>
        <taxon>Pseudomonadati</taxon>
        <taxon>Pseudomonadota</taxon>
        <taxon>Gammaproteobacteria</taxon>
        <taxon>Moraxellales</taxon>
        <taxon>Moraxellaceae</taxon>
        <taxon>Acinetobacter</taxon>
    </lineage>
</organism>